<dbReference type="EMBL" id="CT573071">
    <property type="protein sequence ID" value="CAJ73350.1"/>
    <property type="molecule type" value="Genomic_DNA"/>
</dbReference>
<evidence type="ECO:0000313" key="3">
    <source>
        <dbReference type="EMBL" id="QII12845.1"/>
    </source>
</evidence>
<reference evidence="2" key="2">
    <citation type="submission" date="2006-01" db="EMBL/GenBank/DDBJ databases">
        <authorList>
            <person name="Genoscope"/>
        </authorList>
    </citation>
    <scope>NUCLEOTIDE SEQUENCE</scope>
</reference>
<dbReference type="PANTHER" id="PTHR10587">
    <property type="entry name" value="GLYCOSYL TRANSFERASE-RELATED"/>
    <property type="match status" value="1"/>
</dbReference>
<dbReference type="InterPro" id="IPR002509">
    <property type="entry name" value="NODB_dom"/>
</dbReference>
<organism evidence="2">
    <name type="scientific">Kuenenia stuttgartiensis</name>
    <dbReference type="NCBI Taxonomy" id="174633"/>
    <lineage>
        <taxon>Bacteria</taxon>
        <taxon>Pseudomonadati</taxon>
        <taxon>Planctomycetota</taxon>
        <taxon>Candidatus Brocadiia</taxon>
        <taxon>Candidatus Brocadiales</taxon>
        <taxon>Candidatus Brocadiaceae</taxon>
        <taxon>Candidatus Kuenenia</taxon>
    </lineage>
</organism>
<dbReference type="InterPro" id="IPR050248">
    <property type="entry name" value="Polysacc_deacetylase_ArnD"/>
</dbReference>
<accession>Q1Q6Z0</accession>
<protein>
    <submittedName>
        <fullName evidence="3">Putative oligosaccharide deacetylase</fullName>
        <ecNumber evidence="2 3">3.5.1.-</ecNumber>
    </submittedName>
    <submittedName>
        <fullName evidence="2">Similar to oligosaccharide deacetylase</fullName>
    </submittedName>
</protein>
<dbReference type="SUPFAM" id="SSF88713">
    <property type="entry name" value="Glycoside hydrolase/deacetylase"/>
    <property type="match status" value="1"/>
</dbReference>
<dbReference type="AlphaFoldDB" id="Q1Q6Z0"/>
<reference evidence="3 4" key="3">
    <citation type="submission" date="2020-02" db="EMBL/GenBank/DDBJ databases">
        <title>Newly sequenced genome of strain CSTR1 showed variability in Candidatus Kuenenia stuttgartiensis genomes.</title>
        <authorList>
            <person name="Ding C."/>
            <person name="Adrian L."/>
        </authorList>
    </citation>
    <scope>NUCLEOTIDE SEQUENCE [LARGE SCALE GENOMIC DNA]</scope>
    <source>
        <strain evidence="3 4">CSTR1</strain>
    </source>
</reference>
<evidence type="ECO:0000313" key="2">
    <source>
        <dbReference type="EMBL" id="CAJ73350.1"/>
    </source>
</evidence>
<proteinExistence type="predicted"/>
<dbReference type="Pfam" id="PF01522">
    <property type="entry name" value="Polysacc_deac_1"/>
    <property type="match status" value="1"/>
</dbReference>
<dbReference type="PROSITE" id="PS51677">
    <property type="entry name" value="NODB"/>
    <property type="match status" value="1"/>
</dbReference>
<dbReference type="CDD" id="cd10917">
    <property type="entry name" value="CE4_NodB_like_6s_7s"/>
    <property type="match status" value="1"/>
</dbReference>
<dbReference type="EMBL" id="CP049055">
    <property type="protein sequence ID" value="QII12845.1"/>
    <property type="molecule type" value="Genomic_DNA"/>
</dbReference>
<dbReference type="EC" id="3.5.1.-" evidence="2 3"/>
<feature type="domain" description="NodB homology" evidence="1">
    <location>
        <begin position="41"/>
        <end position="225"/>
    </location>
</feature>
<evidence type="ECO:0000259" key="1">
    <source>
        <dbReference type="PROSITE" id="PS51677"/>
    </source>
</evidence>
<name>Q1Q6Z0_KUEST</name>
<sequence>MKGQEFIAGTMFRLIRKMYRIWKSIPMHVMGTITHVSTSDMVAALTFDDGPDPVFTPLLLVILEKYNVHATFFMIGKAAEQHPDLVQKIAQGGHAIGNHSWDHPSFPSITGRERRKQIRASAKAVAPYGQKLFRPPYGHQTVASRIDAILLRYKVIAWDMNACDWEKHDAQWMANRLINRLKPGSIILLHDTLWDIMEKDAKDRVPVLEALDIFLEKVSRQFRFVTIPELLRRGRVQKQNWYVKDHNDW</sequence>
<dbReference type="GO" id="GO:0016810">
    <property type="term" value="F:hydrolase activity, acting on carbon-nitrogen (but not peptide) bonds"/>
    <property type="evidence" value="ECO:0007669"/>
    <property type="project" value="InterPro"/>
</dbReference>
<dbReference type="RefSeq" id="WP_164995220.1">
    <property type="nucleotide sequence ID" value="NZ_CP049055.1"/>
</dbReference>
<gene>
    <name evidence="2" type="primary">nodB</name>
    <name evidence="3" type="ORF">KsCSTR_34660</name>
    <name evidence="2" type="ORF">kuste2602</name>
</gene>
<reference evidence="2" key="1">
    <citation type="journal article" date="2006" name="Nature">
        <title>Deciphering the evolution and metabolism of an anammox bacterium from a community genome.</title>
        <authorList>
            <person name="Strous M."/>
            <person name="Pelletier E."/>
            <person name="Mangenot S."/>
            <person name="Rattei T."/>
            <person name="Lehner A."/>
            <person name="Taylor M.W."/>
            <person name="Horn M."/>
            <person name="Daims H."/>
            <person name="Bartol-Mavel D."/>
            <person name="Wincker P."/>
            <person name="Barbe V."/>
            <person name="Fonknechten N."/>
            <person name="Vallenet D."/>
            <person name="Segurens B."/>
            <person name="Schenowitz-Truong C."/>
            <person name="Medigue C."/>
            <person name="Collingro A."/>
            <person name="Snel B."/>
            <person name="Dutilh B.E."/>
            <person name="OpDenCamp H.J.M."/>
            <person name="vanDerDrift C."/>
            <person name="Cirpus I."/>
            <person name="vanDePas-Schoonen K.T."/>
            <person name="Harhangi H.R."/>
            <person name="vanNiftrik L."/>
            <person name="Schmid M."/>
            <person name="Keltjens J."/>
            <person name="vanDeVossenberg J."/>
            <person name="Kartal B."/>
            <person name="Meier H."/>
            <person name="Frishman D."/>
            <person name="Huynen M.A."/>
            <person name="Mewes H."/>
            <person name="Weissenbach J."/>
            <person name="Jetten M.S.M."/>
            <person name="Wagner M."/>
            <person name="LePaslier D."/>
        </authorList>
    </citation>
    <scope>NUCLEOTIDE SEQUENCE</scope>
</reference>
<dbReference type="GO" id="GO:0005975">
    <property type="term" value="P:carbohydrate metabolic process"/>
    <property type="evidence" value="ECO:0007669"/>
    <property type="project" value="InterPro"/>
</dbReference>
<dbReference type="InterPro" id="IPR011330">
    <property type="entry name" value="Glyco_hydro/deAcase_b/a-brl"/>
</dbReference>
<dbReference type="Gene3D" id="3.20.20.370">
    <property type="entry name" value="Glycoside hydrolase/deacetylase"/>
    <property type="match status" value="1"/>
</dbReference>
<dbReference type="PANTHER" id="PTHR10587:SF137">
    <property type="entry name" value="4-DEOXY-4-FORMAMIDO-L-ARABINOSE-PHOSPHOUNDECAPRENOL DEFORMYLASE ARND-RELATED"/>
    <property type="match status" value="1"/>
</dbReference>
<dbReference type="Proteomes" id="UP000501926">
    <property type="component" value="Chromosome"/>
</dbReference>
<keyword evidence="2" id="KW-0378">Hydrolase</keyword>
<evidence type="ECO:0000313" key="4">
    <source>
        <dbReference type="Proteomes" id="UP000501926"/>
    </source>
</evidence>